<accession>A0A833ZEZ9</accession>
<sequence>MPAGPCCTCICTTRLRTRVPWGIRLVLRRSPRLHSACCHKHSITDQVEDHEHCCLLQTRCLASKQRKALPAQSSLKRKQGAPRKRRLTPGLMKSGAAPPRDHSFVNKLATEEGVLSTLPRNSADGSFPKLFVSVLDSSSLEDATNNFCFQEFPQDPCPDRHGPTASDQPLVSASSEWQRKLEAAEALLILKESSQAPSGSISLLQP</sequence>
<dbReference type="InterPro" id="IPR031577">
    <property type="entry name" value="DMRT-C1/C2_C"/>
</dbReference>
<reference evidence="6 7" key="1">
    <citation type="journal article" date="2020" name="Nature">
        <title>Six reference-quality genomes reveal evolution of bat adaptations.</title>
        <authorList>
            <person name="Jebb D."/>
            <person name="Huang Z."/>
            <person name="Pippel M."/>
            <person name="Hughes G.M."/>
            <person name="Lavrichenko K."/>
            <person name="Devanna P."/>
            <person name="Winkler S."/>
            <person name="Jermiin L.S."/>
            <person name="Skirmuntt E.C."/>
            <person name="Katzourakis A."/>
            <person name="Burkitt-Gray L."/>
            <person name="Ray D.A."/>
            <person name="Sullivan K.A.M."/>
            <person name="Roscito J.G."/>
            <person name="Kirilenko B.M."/>
            <person name="Davalos L.M."/>
            <person name="Corthals A.P."/>
            <person name="Power M.L."/>
            <person name="Jones G."/>
            <person name="Ransome R.D."/>
            <person name="Dechmann D.K.N."/>
            <person name="Locatelli A.G."/>
            <person name="Puechmaille S.J."/>
            <person name="Fedrigo O."/>
            <person name="Jarvis E.D."/>
            <person name="Hiller M."/>
            <person name="Vernes S.C."/>
            <person name="Myers E.W."/>
            <person name="Teeling E.C."/>
        </authorList>
    </citation>
    <scope>NUCLEOTIDE SEQUENCE [LARGE SCALE GENOMIC DNA]</scope>
    <source>
        <strain evidence="6">Bat1K_MPI-CBG_1</strain>
    </source>
</reference>
<evidence type="ECO:0000313" key="7">
    <source>
        <dbReference type="Proteomes" id="UP000664940"/>
    </source>
</evidence>
<dbReference type="PANTHER" id="PTHR12322">
    <property type="entry name" value="DOUBLESEX AND MAB-3 RELATED TRANSCRIPTION FACTOR DMRT"/>
    <property type="match status" value="1"/>
</dbReference>
<keyword evidence="2" id="KW-0805">Transcription regulation</keyword>
<comment type="similarity">
    <text evidence="1">Belongs to the DMRT family.</text>
</comment>
<dbReference type="Pfam" id="PF15791">
    <property type="entry name" value="DMRT-like"/>
    <property type="match status" value="1"/>
</dbReference>
<comment type="caution">
    <text evidence="6">The sequence shown here is derived from an EMBL/GenBank/DDBJ whole genome shotgun (WGS) entry which is preliminary data.</text>
</comment>
<evidence type="ECO:0000256" key="4">
    <source>
        <dbReference type="SAM" id="MobiDB-lite"/>
    </source>
</evidence>
<evidence type="ECO:0000259" key="5">
    <source>
        <dbReference type="Pfam" id="PF15791"/>
    </source>
</evidence>
<evidence type="ECO:0000256" key="3">
    <source>
        <dbReference type="ARBA" id="ARBA00023163"/>
    </source>
</evidence>
<evidence type="ECO:0000313" key="6">
    <source>
        <dbReference type="EMBL" id="KAF6090305.1"/>
    </source>
</evidence>
<evidence type="ECO:0000256" key="2">
    <source>
        <dbReference type="ARBA" id="ARBA00023015"/>
    </source>
</evidence>
<proteinExistence type="inferred from homology"/>
<dbReference type="GO" id="GO:0005634">
    <property type="term" value="C:nucleus"/>
    <property type="evidence" value="ECO:0007669"/>
    <property type="project" value="InterPro"/>
</dbReference>
<dbReference type="InterPro" id="IPR026607">
    <property type="entry name" value="DMRT"/>
</dbReference>
<dbReference type="GO" id="GO:0006355">
    <property type="term" value="P:regulation of DNA-templated transcription"/>
    <property type="evidence" value="ECO:0007669"/>
    <property type="project" value="InterPro"/>
</dbReference>
<dbReference type="PANTHER" id="PTHR12322:SF17">
    <property type="entry name" value="DM DOMAIN-CONTAINING PROTEIN"/>
    <property type="match status" value="1"/>
</dbReference>
<protein>
    <submittedName>
        <fullName evidence="6">DMRT like family C1</fullName>
    </submittedName>
</protein>
<evidence type="ECO:0000256" key="1">
    <source>
        <dbReference type="ARBA" id="ARBA00006834"/>
    </source>
</evidence>
<name>A0A833ZEZ9_9CHIR</name>
<feature type="region of interest" description="Disordered" evidence="4">
    <location>
        <begin position="71"/>
        <end position="102"/>
    </location>
</feature>
<dbReference type="Proteomes" id="UP000664940">
    <property type="component" value="Unassembled WGS sequence"/>
</dbReference>
<dbReference type="EMBL" id="JABVXQ010000009">
    <property type="protein sequence ID" value="KAF6090305.1"/>
    <property type="molecule type" value="Genomic_DNA"/>
</dbReference>
<organism evidence="6 7">
    <name type="scientific">Phyllostomus discolor</name>
    <name type="common">pale spear-nosed bat</name>
    <dbReference type="NCBI Taxonomy" id="89673"/>
    <lineage>
        <taxon>Eukaryota</taxon>
        <taxon>Metazoa</taxon>
        <taxon>Chordata</taxon>
        <taxon>Craniata</taxon>
        <taxon>Vertebrata</taxon>
        <taxon>Euteleostomi</taxon>
        <taxon>Mammalia</taxon>
        <taxon>Eutheria</taxon>
        <taxon>Laurasiatheria</taxon>
        <taxon>Chiroptera</taxon>
        <taxon>Yangochiroptera</taxon>
        <taxon>Phyllostomidae</taxon>
        <taxon>Phyllostominae</taxon>
        <taxon>Phyllostomus</taxon>
    </lineage>
</organism>
<feature type="domain" description="Doublesex- and mab-3-related transcription factor C1/C2 C-terminal" evidence="5">
    <location>
        <begin position="163"/>
        <end position="206"/>
    </location>
</feature>
<keyword evidence="3" id="KW-0804">Transcription</keyword>
<feature type="compositionally biased region" description="Basic residues" evidence="4">
    <location>
        <begin position="75"/>
        <end position="87"/>
    </location>
</feature>
<dbReference type="AlphaFoldDB" id="A0A833ZEZ9"/>
<gene>
    <name evidence="6" type="ORF">HJG60_003916</name>
</gene>